<comment type="similarity">
    <text evidence="3">Belongs to the GRAS family.</text>
</comment>
<dbReference type="AlphaFoldDB" id="A0A6P6V1U5"/>
<dbReference type="PROSITE" id="PS50985">
    <property type="entry name" value="GRAS"/>
    <property type="match status" value="1"/>
</dbReference>
<feature type="region of interest" description="Disordered" evidence="4">
    <location>
        <begin position="118"/>
        <end position="139"/>
    </location>
</feature>
<evidence type="ECO:0000256" key="1">
    <source>
        <dbReference type="ARBA" id="ARBA00023015"/>
    </source>
</evidence>
<organism evidence="5 6">
    <name type="scientific">Coffea arabica</name>
    <name type="common">Arabian coffee</name>
    <dbReference type="NCBI Taxonomy" id="13443"/>
    <lineage>
        <taxon>Eukaryota</taxon>
        <taxon>Viridiplantae</taxon>
        <taxon>Streptophyta</taxon>
        <taxon>Embryophyta</taxon>
        <taxon>Tracheophyta</taxon>
        <taxon>Spermatophyta</taxon>
        <taxon>Magnoliopsida</taxon>
        <taxon>eudicotyledons</taxon>
        <taxon>Gunneridae</taxon>
        <taxon>Pentapetalae</taxon>
        <taxon>asterids</taxon>
        <taxon>lamiids</taxon>
        <taxon>Gentianales</taxon>
        <taxon>Rubiaceae</taxon>
        <taxon>Ixoroideae</taxon>
        <taxon>Gardenieae complex</taxon>
        <taxon>Bertiereae - Coffeeae clade</taxon>
        <taxon>Coffeeae</taxon>
        <taxon>Coffea</taxon>
    </lineage>
</organism>
<feature type="short sequence motif" description="VHIID" evidence="3">
    <location>
        <begin position="451"/>
        <end position="455"/>
    </location>
</feature>
<dbReference type="PANTHER" id="PTHR31636">
    <property type="entry name" value="OSJNBA0084A10.13 PROTEIN-RELATED"/>
    <property type="match status" value="1"/>
</dbReference>
<dbReference type="Proteomes" id="UP001652660">
    <property type="component" value="Chromosome 1c"/>
</dbReference>
<feature type="region of interest" description="VHIID" evidence="3">
    <location>
        <begin position="420"/>
        <end position="485"/>
    </location>
</feature>
<evidence type="ECO:0000256" key="3">
    <source>
        <dbReference type="PROSITE-ProRule" id="PRU01191"/>
    </source>
</evidence>
<keyword evidence="2" id="KW-0804">Transcription</keyword>
<keyword evidence="5" id="KW-1185">Reference proteome</keyword>
<reference evidence="6" key="2">
    <citation type="submission" date="2025-08" db="UniProtKB">
        <authorList>
            <consortium name="RefSeq"/>
        </authorList>
    </citation>
    <scope>IDENTIFICATION</scope>
    <source>
        <tissue evidence="6">Leaves</tissue>
    </source>
</reference>
<feature type="compositionally biased region" description="Low complexity" evidence="4">
    <location>
        <begin position="123"/>
        <end position="135"/>
    </location>
</feature>
<evidence type="ECO:0000313" key="6">
    <source>
        <dbReference type="RefSeq" id="XP_027096660.2"/>
    </source>
</evidence>
<dbReference type="OrthoDB" id="47276at2759"/>
<feature type="region of interest" description="Leucine repeat I (LRI)" evidence="3">
    <location>
        <begin position="341"/>
        <end position="401"/>
    </location>
</feature>
<comment type="caution">
    <text evidence="3">Lacks conserved residue(s) required for the propagation of feature annotation.</text>
</comment>
<dbReference type="Pfam" id="PF03514">
    <property type="entry name" value="GRAS"/>
    <property type="match status" value="1"/>
</dbReference>
<dbReference type="InterPro" id="IPR005202">
    <property type="entry name" value="TF_GRAS"/>
</dbReference>
<protein>
    <submittedName>
        <fullName evidence="6">Scarecrow-like protein 30</fullName>
    </submittedName>
</protein>
<name>A0A6P6V1U5_COFAR</name>
<sequence>MDTLFHGDGQSIKSANEFPQLDFDQQHSLSQGNLVNECQFDHLFNNVTGLSKLSSHLDVNSTPCEVGDDSPVEGDYFDGVFKYLQRMLMEEDDLLDKPCMLQDCLALQAAEKSFYEVLNENQPSSPSRSPSPTTTFGGETFDSPIDDFAGIWPNHVIDHVVPHQTIQYNFQPTCIPGDSLDLSVDYLVDTCLSPSQTIQSSTNINTHVMPQLGEDVEECRIVKFYQNKMPSILAAAGEQSSHHQSRKKSANHDREGGDHDEDRPTKHLASHTDEIANTDDYDNALLCPARNPNFYGESPSRGGIASPDLEGTKKQQYVPPTTAKRGRPRAGQKRDSIRELVDLRDLLTRCAHAVAIYDNWTANELLKQIRQHSSPYGDPTERLAYCFANALEARLAGMGTTLYSALTTTRASAADILRAYGAYLEICPFQRMSNIFANKSIAKQTSTVTRIHIIDFGILYGFQWPCLIHGISLRPGGPPKLRITGVDLPQPGFRPAERIEETGGRLANYARRFNVPFEFNAVAKRWDTITAEDLAIDEDEMVVVNCLYRLRNVPDETVLQSSPRDSVMNLIKKINPEMFVHGVLNGTYGAPFFVTRFKEALYHFSSLFDMFEATLPREDQNRSMFEKEVIGREVMNVIACEGTERIERPDSYKQWQVRNQRAGFKQLPLNSEIMREIRAKVKSYYNKDFLIDADGAWMLQGWKGRVIYALSCWKPAGL</sequence>
<keyword evidence="1" id="KW-0805">Transcription regulation</keyword>
<feature type="region of interest" description="SAW" evidence="3">
    <location>
        <begin position="639"/>
        <end position="714"/>
    </location>
</feature>
<feature type="region of interest" description="Disordered" evidence="4">
    <location>
        <begin position="296"/>
        <end position="334"/>
    </location>
</feature>
<feature type="compositionally biased region" description="Basic and acidic residues" evidence="4">
    <location>
        <begin position="250"/>
        <end position="274"/>
    </location>
</feature>
<proteinExistence type="inferred from homology"/>
<feature type="region of interest" description="Leucine repeat II (LRII)" evidence="3">
    <location>
        <begin position="501"/>
        <end position="533"/>
    </location>
</feature>
<accession>A0A6P6V1U5</accession>
<dbReference type="GeneID" id="113716475"/>
<feature type="region of interest" description="Disordered" evidence="4">
    <location>
        <begin position="235"/>
        <end position="275"/>
    </location>
</feature>
<gene>
    <name evidence="6" type="primary">LOC113716475</name>
</gene>
<evidence type="ECO:0000256" key="4">
    <source>
        <dbReference type="SAM" id="MobiDB-lite"/>
    </source>
</evidence>
<reference evidence="5" key="1">
    <citation type="journal article" date="2025" name="Foods">
        <title>Unveiling the Microbial Signatures of Arabica Coffee Cherries: Insights into Ripeness Specific Diversity, Functional Traits, and Implications for Quality and Safety.</title>
        <authorList>
            <consortium name="RefSeq"/>
            <person name="Tenea G.N."/>
            <person name="Cifuentes V."/>
            <person name="Reyes P."/>
            <person name="Cevallos-Vallejos M."/>
        </authorList>
    </citation>
    <scope>NUCLEOTIDE SEQUENCE [LARGE SCALE GENOMIC DNA]</scope>
</reference>
<dbReference type="RefSeq" id="XP_027096660.2">
    <property type="nucleotide sequence ID" value="XM_027240859.2"/>
</dbReference>
<evidence type="ECO:0000256" key="2">
    <source>
        <dbReference type="ARBA" id="ARBA00023163"/>
    </source>
</evidence>
<evidence type="ECO:0000313" key="5">
    <source>
        <dbReference type="Proteomes" id="UP001652660"/>
    </source>
</evidence>